<dbReference type="InterPro" id="IPR002477">
    <property type="entry name" value="Peptidoglycan-bd-like"/>
</dbReference>
<sequence>MFAKLQSLLALASVFLVQSGASEKEVRPEAWLQLYGYLPPGDVRAQAIRSPKSITTAISAMQKFYGLTVTGTMDLATLSAMQRPRCGVPDKFGSELKSNLRKKRYVIQGLKWEKKEITFSIQNYTPKVGEQATHEAIRKAFKVWEAVTPLKFREIPYSQINGKVDKFADIMLYFAEGFHGDSTPFDGEGGFLAHAYFPGHGIGGDTHFDAAEPWTTGNVDQGGNDVFLVAVHELGHALGLEHSGDPSAIMAPFYQWMDTENFVLPDDDRRGIQQWQRVPGQPDRPSFGPDICEGHFDTIAFLRGEIFVFKEKWFWRMRDGKPQQGYPMPIGHFWKGLPPSINAAYERSDGKFVFFKGDKYWVFNEAKMEEGYPKTFKELGTGLPRDKLDAAVFYTPTGNTYFFRGTKYYRFNEKSRSVDPDYPKPISVWQGVPDNIKGAFMSEDGAHTYFYKANKYWKFNNQQLKVEPGYPKSVLTDWVGCEGEEPKKRIGTDEEVLIIEVDESEGGAMGGAVTIVIPLFLLACVLVTLGALLFFRRYGTPRRLLYCHRSLLDKV</sequence>
<feature type="binding site" evidence="19">
    <location>
        <position position="205"/>
    </location>
    <ligand>
        <name>Ca(2+)</name>
        <dbReference type="ChEBI" id="CHEBI:29108"/>
        <label>2</label>
    </ligand>
</feature>
<feature type="binding site" evidence="19">
    <location>
        <position position="194"/>
    </location>
    <ligand>
        <name>Zn(2+)</name>
        <dbReference type="ChEBI" id="CHEBI:29105"/>
        <label>1</label>
    </ligand>
</feature>
<name>A0A671KB79_9TELE</name>
<dbReference type="PIRSF" id="PIRSF001191">
    <property type="entry name" value="Peptidase_M10A_matrix"/>
    <property type="match status" value="1"/>
</dbReference>
<evidence type="ECO:0000259" key="24">
    <source>
        <dbReference type="SMART" id="SM00235"/>
    </source>
</evidence>
<dbReference type="Pfam" id="PF00413">
    <property type="entry name" value="Peptidase_M10"/>
    <property type="match status" value="1"/>
</dbReference>
<feature type="binding site" evidence="18">
    <location>
        <position position="232"/>
    </location>
    <ligand>
        <name>Zn(2+)</name>
        <dbReference type="ChEBI" id="CHEBI:29105"/>
        <label>2</label>
        <note>catalytic</note>
    </ligand>
</feature>
<dbReference type="PROSITE" id="PS00024">
    <property type="entry name" value="HEMOPEXIN"/>
    <property type="match status" value="1"/>
</dbReference>
<feature type="repeat" description="Hemopexin" evidence="21">
    <location>
        <begin position="338"/>
        <end position="383"/>
    </location>
</feature>
<dbReference type="Gene3D" id="3.40.390.10">
    <property type="entry name" value="Collagenase (Catalytic Domain)"/>
    <property type="match status" value="1"/>
</dbReference>
<evidence type="ECO:0000256" key="5">
    <source>
        <dbReference type="ARBA" id="ARBA00022692"/>
    </source>
</evidence>
<feature type="binding site" evidence="19">
    <location>
        <position position="391"/>
    </location>
    <ligand>
        <name>Ca(2+)</name>
        <dbReference type="ChEBI" id="CHEBI:29108"/>
        <label>5</label>
    </ligand>
</feature>
<dbReference type="InterPro" id="IPR024079">
    <property type="entry name" value="MetalloPept_cat_dom_sf"/>
</dbReference>
<dbReference type="PANTHER" id="PTHR10201">
    <property type="entry name" value="MATRIX METALLOPROTEINASE"/>
    <property type="match status" value="1"/>
</dbReference>
<dbReference type="GO" id="GO:0030198">
    <property type="term" value="P:extracellular matrix organization"/>
    <property type="evidence" value="ECO:0007669"/>
    <property type="project" value="TreeGrafter"/>
</dbReference>
<dbReference type="InterPro" id="IPR006026">
    <property type="entry name" value="Peptidase_Metallo"/>
</dbReference>
<feature type="domain" description="Peptidase metallopeptidase" evidence="24">
    <location>
        <begin position="108"/>
        <end position="281"/>
    </location>
</feature>
<evidence type="ECO:0000256" key="16">
    <source>
        <dbReference type="ARBA" id="ARBA00023157"/>
    </source>
</evidence>
<dbReference type="GO" id="GO:0008270">
    <property type="term" value="F:zinc ion binding"/>
    <property type="evidence" value="ECO:0007669"/>
    <property type="project" value="InterPro"/>
</dbReference>
<feature type="repeat" description="Hemopexin" evidence="21">
    <location>
        <begin position="289"/>
        <end position="337"/>
    </location>
</feature>
<keyword evidence="16" id="KW-1015">Disulfide bond</keyword>
<evidence type="ECO:0000256" key="19">
    <source>
        <dbReference type="PIRSR" id="PIRSR621190-2"/>
    </source>
</evidence>
<feature type="binding site" evidence="18">
    <location>
        <position position="236"/>
    </location>
    <ligand>
        <name>Zn(2+)</name>
        <dbReference type="ChEBI" id="CHEBI:29105"/>
        <label>2</label>
        <note>catalytic</note>
    </ligand>
</feature>
<proteinExistence type="inferred from homology"/>
<keyword evidence="3" id="KW-0645">Protease</keyword>
<feature type="active site" evidence="17">
    <location>
        <position position="233"/>
    </location>
</feature>
<dbReference type="InterPro" id="IPR018486">
    <property type="entry name" value="Hemopexin_CS"/>
</dbReference>
<dbReference type="InterPro" id="IPR018487">
    <property type="entry name" value="Hemopexin-like_repeat"/>
</dbReference>
<evidence type="ECO:0000256" key="11">
    <source>
        <dbReference type="ARBA" id="ARBA00022837"/>
    </source>
</evidence>
<dbReference type="GO" id="GO:0031638">
    <property type="term" value="P:zymogen activation"/>
    <property type="evidence" value="ECO:0007669"/>
    <property type="project" value="TreeGrafter"/>
</dbReference>
<keyword evidence="13" id="KW-0482">Metalloprotease</keyword>
<dbReference type="SUPFAM" id="SSF50923">
    <property type="entry name" value="Hemopexin-like domain"/>
    <property type="match status" value="1"/>
</dbReference>
<dbReference type="GO" id="GO:0031012">
    <property type="term" value="C:extracellular matrix"/>
    <property type="evidence" value="ECO:0007669"/>
    <property type="project" value="InterPro"/>
</dbReference>
<feature type="binding site" evidence="19">
    <location>
        <position position="209"/>
    </location>
    <ligand>
        <name>Ca(2+)</name>
        <dbReference type="ChEBI" id="CHEBI:29108"/>
        <label>3</label>
    </ligand>
</feature>
<dbReference type="PROSITE" id="PS51642">
    <property type="entry name" value="HEMOPEXIN_2"/>
    <property type="match status" value="4"/>
</dbReference>
<accession>A0A671KB79</accession>
<feature type="binding site" evidence="19">
    <location>
        <position position="207"/>
    </location>
    <ligand>
        <name>Zn(2+)</name>
        <dbReference type="ChEBI" id="CHEBI:29105"/>
        <label>1</label>
    </ligand>
</feature>
<evidence type="ECO:0000256" key="4">
    <source>
        <dbReference type="ARBA" id="ARBA00022685"/>
    </source>
</evidence>
<keyword evidence="5 22" id="KW-0812">Transmembrane</keyword>
<evidence type="ECO:0000256" key="12">
    <source>
        <dbReference type="ARBA" id="ARBA00022989"/>
    </source>
</evidence>
<evidence type="ECO:0000256" key="1">
    <source>
        <dbReference type="ARBA" id="ARBA00004479"/>
    </source>
</evidence>
<feature type="binding site" evidence="19">
    <location>
        <position position="169"/>
    </location>
    <ligand>
        <name>Ca(2+)</name>
        <dbReference type="ChEBI" id="CHEBI:29108"/>
        <label>2</label>
    </ligand>
</feature>
<evidence type="ECO:0000313" key="26">
    <source>
        <dbReference type="Proteomes" id="UP000472260"/>
    </source>
</evidence>
<evidence type="ECO:0000256" key="14">
    <source>
        <dbReference type="ARBA" id="ARBA00023136"/>
    </source>
</evidence>
<feature type="signal peptide" evidence="23">
    <location>
        <begin position="1"/>
        <end position="22"/>
    </location>
</feature>
<dbReference type="Ensembl" id="ENSSANT00000003440.1">
    <property type="protein sequence ID" value="ENSSANP00000003187.1"/>
    <property type="gene ID" value="ENSSANG00000001759.1"/>
</dbReference>
<evidence type="ECO:0000256" key="20">
    <source>
        <dbReference type="PIRSR" id="PIRSR621190-4"/>
    </source>
</evidence>
<evidence type="ECO:0000256" key="22">
    <source>
        <dbReference type="SAM" id="Phobius"/>
    </source>
</evidence>
<dbReference type="InterPro" id="IPR036375">
    <property type="entry name" value="Hemopexin-like_dom_sf"/>
</dbReference>
<feature type="binding site" evidence="19">
    <location>
        <position position="186"/>
    </location>
    <ligand>
        <name>Ca(2+)</name>
        <dbReference type="ChEBI" id="CHEBI:29108"/>
        <label>3</label>
    </ligand>
</feature>
<feature type="binding site" evidence="19">
    <location>
        <position position="212"/>
    </location>
    <ligand>
        <name>Ca(2+)</name>
        <dbReference type="ChEBI" id="CHEBI:29108"/>
        <label>1</label>
    </ligand>
</feature>
<comment type="subcellular location">
    <subcellularLocation>
        <location evidence="1">Membrane</location>
        <topology evidence="1">Single-pass type I membrane protein</topology>
    </subcellularLocation>
</comment>
<dbReference type="CDD" id="cd04278">
    <property type="entry name" value="ZnMc_MMP"/>
    <property type="match status" value="1"/>
</dbReference>
<dbReference type="InterPro" id="IPR021190">
    <property type="entry name" value="Pept_M10A"/>
</dbReference>
<evidence type="ECO:0000256" key="23">
    <source>
        <dbReference type="SAM" id="SignalP"/>
    </source>
</evidence>
<keyword evidence="15" id="KW-0865">Zymogen</keyword>
<gene>
    <name evidence="25" type="primary">mmp14a</name>
</gene>
<dbReference type="PROSITE" id="PS00546">
    <property type="entry name" value="CYSTEINE_SWITCH"/>
    <property type="match status" value="1"/>
</dbReference>
<dbReference type="SMART" id="SM00235">
    <property type="entry name" value="ZnMc"/>
    <property type="match status" value="1"/>
</dbReference>
<evidence type="ECO:0000256" key="6">
    <source>
        <dbReference type="ARBA" id="ARBA00022723"/>
    </source>
</evidence>
<feature type="chain" id="PRO_5025468487" evidence="23">
    <location>
        <begin position="23"/>
        <end position="555"/>
    </location>
</feature>
<feature type="binding site" evidence="19">
    <location>
        <position position="344"/>
    </location>
    <ligand>
        <name>Ca(2+)</name>
        <dbReference type="ChEBI" id="CHEBI:29108"/>
        <label>5</label>
    </ligand>
</feature>
<comment type="similarity">
    <text evidence="2">Belongs to the peptidase M10A family.</text>
</comment>
<dbReference type="InterPro" id="IPR036365">
    <property type="entry name" value="PGBD-like_sf"/>
</dbReference>
<evidence type="ECO:0000313" key="25">
    <source>
        <dbReference type="Ensembl" id="ENSSANP00000003187.1"/>
    </source>
</evidence>
<feature type="binding site" evidence="19">
    <location>
        <position position="212"/>
    </location>
    <ligand>
        <name>Ca(2+)</name>
        <dbReference type="ChEBI" id="CHEBI:29108"/>
        <label>3</label>
    </ligand>
</feature>
<evidence type="ECO:0000256" key="18">
    <source>
        <dbReference type="PIRSR" id="PIRSR001191-2"/>
    </source>
</evidence>
<feature type="repeat" description="Hemopexin" evidence="21">
    <location>
        <begin position="433"/>
        <end position="481"/>
    </location>
</feature>
<evidence type="ECO:0000256" key="10">
    <source>
        <dbReference type="ARBA" id="ARBA00022833"/>
    </source>
</evidence>
<organism evidence="25 26">
    <name type="scientific">Sinocyclocheilus anshuiensis</name>
    <dbReference type="NCBI Taxonomy" id="1608454"/>
    <lineage>
        <taxon>Eukaryota</taxon>
        <taxon>Metazoa</taxon>
        <taxon>Chordata</taxon>
        <taxon>Craniata</taxon>
        <taxon>Vertebrata</taxon>
        <taxon>Euteleostomi</taxon>
        <taxon>Actinopterygii</taxon>
        <taxon>Neopterygii</taxon>
        <taxon>Teleostei</taxon>
        <taxon>Ostariophysi</taxon>
        <taxon>Cypriniformes</taxon>
        <taxon>Cyprinidae</taxon>
        <taxon>Cyprininae</taxon>
        <taxon>Sinocyclocheilus</taxon>
    </lineage>
</organism>
<evidence type="ECO:0000256" key="17">
    <source>
        <dbReference type="PIRSR" id="PIRSR001191-1"/>
    </source>
</evidence>
<keyword evidence="6 18" id="KW-0479">Metal-binding</keyword>
<dbReference type="SUPFAM" id="SSF55486">
    <property type="entry name" value="Metalloproteases ('zincins'), catalytic domain"/>
    <property type="match status" value="1"/>
</dbReference>
<comment type="cofactor">
    <cofactor evidence="19">
        <name>Ca(2+)</name>
        <dbReference type="ChEBI" id="CHEBI:29108"/>
    </cofactor>
    <text evidence="19">Can bind about 5 Ca(2+) ions per subunit.</text>
</comment>
<reference evidence="25" key="2">
    <citation type="submission" date="2025-09" db="UniProtKB">
        <authorList>
            <consortium name="Ensembl"/>
        </authorList>
    </citation>
    <scope>IDENTIFICATION</scope>
</reference>
<keyword evidence="26" id="KW-1185">Reference proteome</keyword>
<keyword evidence="8" id="KW-0677">Repeat</keyword>
<feature type="binding site" evidence="19">
    <location>
        <position position="187"/>
    </location>
    <ligand>
        <name>Ca(2+)</name>
        <dbReference type="ChEBI" id="CHEBI:29108"/>
        <label>3</label>
    </ligand>
</feature>
<dbReference type="PANTHER" id="PTHR10201:SF290">
    <property type="entry name" value="MATRIX METALLOPROTEINASE 14 (MEMBRANE-INSERTED) ALPHA"/>
    <property type="match status" value="1"/>
</dbReference>
<dbReference type="GO" id="GO:0030574">
    <property type="term" value="P:collagen catabolic process"/>
    <property type="evidence" value="ECO:0007669"/>
    <property type="project" value="TreeGrafter"/>
</dbReference>
<dbReference type="GO" id="GO:0004222">
    <property type="term" value="F:metalloendopeptidase activity"/>
    <property type="evidence" value="ECO:0007669"/>
    <property type="project" value="InterPro"/>
</dbReference>
<dbReference type="InterPro" id="IPR000585">
    <property type="entry name" value="Hemopexin-like_dom"/>
</dbReference>
<dbReference type="InterPro" id="IPR001818">
    <property type="entry name" value="Pept_M10_metallopeptidase"/>
</dbReference>
<dbReference type="InterPro" id="IPR021158">
    <property type="entry name" value="Pept_M10A_Zn_BS"/>
</dbReference>
<dbReference type="Pfam" id="PF01471">
    <property type="entry name" value="PG_binding_1"/>
    <property type="match status" value="1"/>
</dbReference>
<dbReference type="Pfam" id="PF00045">
    <property type="entry name" value="Hemopexin"/>
    <property type="match status" value="4"/>
</dbReference>
<keyword evidence="10 18" id="KW-0862">Zinc</keyword>
<dbReference type="SUPFAM" id="SSF47090">
    <property type="entry name" value="PGBD-like"/>
    <property type="match status" value="1"/>
</dbReference>
<evidence type="ECO:0000256" key="21">
    <source>
        <dbReference type="PROSITE-ProRule" id="PRU01011"/>
    </source>
</evidence>
<evidence type="ECO:0000256" key="3">
    <source>
        <dbReference type="ARBA" id="ARBA00022670"/>
    </source>
</evidence>
<evidence type="ECO:0000256" key="8">
    <source>
        <dbReference type="ARBA" id="ARBA00022737"/>
    </source>
</evidence>
<feature type="binding site" evidence="19">
    <location>
        <position position="297"/>
    </location>
    <ligand>
        <name>Ca(2+)</name>
        <dbReference type="ChEBI" id="CHEBI:29108"/>
        <label>4</label>
    </ligand>
</feature>
<dbReference type="Gene3D" id="2.110.10.10">
    <property type="entry name" value="Hemopexin-like domain"/>
    <property type="match status" value="1"/>
</dbReference>
<feature type="binding site" evidence="18">
    <location>
        <position position="242"/>
    </location>
    <ligand>
        <name>Zn(2+)</name>
        <dbReference type="ChEBI" id="CHEBI:29105"/>
        <label>2</label>
        <note>catalytic</note>
    </ligand>
</feature>
<feature type="binding site" evidence="19">
    <location>
        <position position="250"/>
    </location>
    <ligand>
        <name>Zn(2+)</name>
        <dbReference type="ChEBI" id="CHEBI:29105"/>
        <label>2</label>
        <note>catalytic</note>
    </ligand>
</feature>
<evidence type="ECO:0000256" key="7">
    <source>
        <dbReference type="ARBA" id="ARBA00022729"/>
    </source>
</evidence>
<keyword evidence="9" id="KW-0378">Hydrolase</keyword>
<feature type="binding site" evidence="19">
    <location>
        <position position="299"/>
    </location>
    <ligand>
        <name>Ca(2+)</name>
        <dbReference type="ChEBI" id="CHEBI:29108"/>
        <label>5</label>
    </ligand>
</feature>
<feature type="modified residue" description="Phosphotyrosine; by PKDCC" evidence="20">
    <location>
        <position position="372"/>
    </location>
</feature>
<dbReference type="InterPro" id="IPR033739">
    <property type="entry name" value="M10A_MMP"/>
</dbReference>
<dbReference type="Proteomes" id="UP000472260">
    <property type="component" value="Unassembled WGS sequence"/>
</dbReference>
<dbReference type="FunFam" id="3.40.390.10:FF:000005">
    <property type="entry name" value="Matrix metallopeptidase 16"/>
    <property type="match status" value="1"/>
</dbReference>
<keyword evidence="11 19" id="KW-0106">Calcium</keyword>
<feature type="binding site" evidence="19">
    <location>
        <position position="203"/>
    </location>
    <ligand>
        <name>Ca(2+)</name>
        <dbReference type="ChEBI" id="CHEBI:29108"/>
        <label>2</label>
    </ligand>
</feature>
<reference evidence="25" key="1">
    <citation type="submission" date="2025-08" db="UniProtKB">
        <authorList>
            <consortium name="Ensembl"/>
        </authorList>
    </citation>
    <scope>IDENTIFICATION</scope>
</reference>
<dbReference type="GO" id="GO:0005886">
    <property type="term" value="C:plasma membrane"/>
    <property type="evidence" value="ECO:0007669"/>
    <property type="project" value="TreeGrafter"/>
</dbReference>
<protein>
    <submittedName>
        <fullName evidence="25">Matrix metalloproteinase-14-like</fullName>
    </submittedName>
</protein>
<keyword evidence="7 23" id="KW-0732">Signal</keyword>
<dbReference type="InterPro" id="IPR021805">
    <property type="entry name" value="Pept_M10A_metallopeptidase_C"/>
</dbReference>
<dbReference type="SMART" id="SM00120">
    <property type="entry name" value="HX"/>
    <property type="match status" value="4"/>
</dbReference>
<evidence type="ECO:0000256" key="2">
    <source>
        <dbReference type="ARBA" id="ARBA00010370"/>
    </source>
</evidence>
<feature type="binding site" evidence="19">
    <location>
        <position position="179"/>
    </location>
    <ligand>
        <name>Zn(2+)</name>
        <dbReference type="ChEBI" id="CHEBI:29105"/>
        <label>1</label>
    </ligand>
</feature>
<keyword evidence="12 22" id="KW-1133">Transmembrane helix</keyword>
<dbReference type="CDD" id="cd00094">
    <property type="entry name" value="HX"/>
    <property type="match status" value="1"/>
</dbReference>
<feature type="repeat" description="Hemopexin" evidence="21">
    <location>
        <begin position="385"/>
        <end position="432"/>
    </location>
</feature>
<dbReference type="FunFam" id="2.110.10.10:FF:000001">
    <property type="entry name" value="Matrix metallopeptidase 24"/>
    <property type="match status" value="1"/>
</dbReference>
<evidence type="ECO:0000256" key="13">
    <source>
        <dbReference type="ARBA" id="ARBA00023049"/>
    </source>
</evidence>
<keyword evidence="4" id="KW-0165">Cleavage on pair of basic residues</keyword>
<evidence type="ECO:0000256" key="15">
    <source>
        <dbReference type="ARBA" id="ARBA00023145"/>
    </source>
</evidence>
<evidence type="ECO:0000256" key="9">
    <source>
        <dbReference type="ARBA" id="ARBA00022801"/>
    </source>
</evidence>
<feature type="binding site" description="in inhibited form" evidence="19">
    <location>
        <position position="86"/>
    </location>
    <ligand>
        <name>Zn(2+)</name>
        <dbReference type="ChEBI" id="CHEBI:29105"/>
        <label>2</label>
        <note>catalytic</note>
    </ligand>
</feature>
<keyword evidence="14 22" id="KW-0472">Membrane</keyword>
<feature type="binding site" evidence="19">
    <location>
        <position position="181"/>
    </location>
    <ligand>
        <name>Zn(2+)</name>
        <dbReference type="ChEBI" id="CHEBI:29105"/>
        <label>1</label>
    </ligand>
</feature>
<dbReference type="AlphaFoldDB" id="A0A671KB79"/>
<dbReference type="PRINTS" id="PR00138">
    <property type="entry name" value="MATRIXIN"/>
</dbReference>
<dbReference type="GO" id="GO:0001501">
    <property type="term" value="P:skeletal system development"/>
    <property type="evidence" value="ECO:0007669"/>
    <property type="project" value="TreeGrafter"/>
</dbReference>
<comment type="cofactor">
    <cofactor evidence="19">
        <name>Zn(2+)</name>
        <dbReference type="ChEBI" id="CHEBI:29105"/>
    </cofactor>
    <text evidence="19">Binds 2 Zn(2+) ions per subunit.</text>
</comment>
<dbReference type="GO" id="GO:0005615">
    <property type="term" value="C:extracellular space"/>
    <property type="evidence" value="ECO:0007669"/>
    <property type="project" value="TreeGrafter"/>
</dbReference>
<feature type="transmembrane region" description="Helical" evidence="22">
    <location>
        <begin position="508"/>
        <end position="535"/>
    </location>
</feature>
<dbReference type="Pfam" id="PF11857">
    <property type="entry name" value="DUF3377"/>
    <property type="match status" value="1"/>
</dbReference>